<dbReference type="Gene3D" id="1.25.10.10">
    <property type="entry name" value="Leucine-rich Repeat Variant"/>
    <property type="match status" value="1"/>
</dbReference>
<dbReference type="InterPro" id="IPR017850">
    <property type="entry name" value="Alkaline_phosphatase_core_sf"/>
</dbReference>
<dbReference type="CDD" id="cd16027">
    <property type="entry name" value="SGSH"/>
    <property type="match status" value="1"/>
</dbReference>
<evidence type="ECO:0000313" key="4">
    <source>
        <dbReference type="EMBL" id="QDV82522.1"/>
    </source>
</evidence>
<dbReference type="SUPFAM" id="SSF53649">
    <property type="entry name" value="Alkaline phosphatase-like"/>
    <property type="match status" value="1"/>
</dbReference>
<accession>A0ABX5XKK5</accession>
<organism evidence="4 5">
    <name type="scientific">Stieleria magnilauensis</name>
    <dbReference type="NCBI Taxonomy" id="2527963"/>
    <lineage>
        <taxon>Bacteria</taxon>
        <taxon>Pseudomonadati</taxon>
        <taxon>Planctomycetota</taxon>
        <taxon>Planctomycetia</taxon>
        <taxon>Pirellulales</taxon>
        <taxon>Pirellulaceae</taxon>
        <taxon>Stieleria</taxon>
    </lineage>
</organism>
<feature type="domain" description="Sulfatase N-terminal" evidence="3">
    <location>
        <begin position="238"/>
        <end position="393"/>
    </location>
</feature>
<keyword evidence="5" id="KW-1185">Reference proteome</keyword>
<evidence type="ECO:0000313" key="5">
    <source>
        <dbReference type="Proteomes" id="UP000318081"/>
    </source>
</evidence>
<dbReference type="InterPro" id="IPR016024">
    <property type="entry name" value="ARM-type_fold"/>
</dbReference>
<dbReference type="PANTHER" id="PTHR42693">
    <property type="entry name" value="ARYLSULFATASE FAMILY MEMBER"/>
    <property type="match status" value="1"/>
</dbReference>
<dbReference type="GO" id="GO:0047753">
    <property type="term" value="F:choline-sulfatase activity"/>
    <property type="evidence" value="ECO:0007669"/>
    <property type="project" value="UniProtKB-EC"/>
</dbReference>
<keyword evidence="2 4" id="KW-0378">Hydrolase</keyword>
<feature type="domain" description="Sulfatase N-terminal" evidence="3">
    <location>
        <begin position="115"/>
        <end position="214"/>
    </location>
</feature>
<dbReference type="Pfam" id="PF13646">
    <property type="entry name" value="HEAT_2"/>
    <property type="match status" value="1"/>
</dbReference>
<evidence type="ECO:0000256" key="1">
    <source>
        <dbReference type="ARBA" id="ARBA00008779"/>
    </source>
</evidence>
<dbReference type="EC" id="3.1.6.6" evidence="4"/>
<reference evidence="4 5" key="1">
    <citation type="submission" date="2019-02" db="EMBL/GenBank/DDBJ databases">
        <title>Deep-cultivation of Planctomycetes and their phenomic and genomic characterization uncovers novel biology.</title>
        <authorList>
            <person name="Wiegand S."/>
            <person name="Jogler M."/>
            <person name="Boedeker C."/>
            <person name="Pinto D."/>
            <person name="Vollmers J."/>
            <person name="Rivas-Marin E."/>
            <person name="Kohn T."/>
            <person name="Peeters S.H."/>
            <person name="Heuer A."/>
            <person name="Rast P."/>
            <person name="Oberbeckmann S."/>
            <person name="Bunk B."/>
            <person name="Jeske O."/>
            <person name="Meyerdierks A."/>
            <person name="Storesund J.E."/>
            <person name="Kallscheuer N."/>
            <person name="Luecker S."/>
            <person name="Lage O.M."/>
            <person name="Pohl T."/>
            <person name="Merkel B.J."/>
            <person name="Hornburger P."/>
            <person name="Mueller R.-W."/>
            <person name="Bruemmer F."/>
            <person name="Labrenz M."/>
            <person name="Spormann A.M."/>
            <person name="Op den Camp H."/>
            <person name="Overmann J."/>
            <person name="Amann R."/>
            <person name="Jetten M.S.M."/>
            <person name="Mascher T."/>
            <person name="Medema M.H."/>
            <person name="Devos D.P."/>
            <person name="Kaster A.-K."/>
            <person name="Ovreas L."/>
            <person name="Rohde M."/>
            <person name="Galperin M.Y."/>
            <person name="Jogler C."/>
        </authorList>
    </citation>
    <scope>NUCLEOTIDE SEQUENCE [LARGE SCALE GENOMIC DNA]</scope>
    <source>
        <strain evidence="4 5">TBK1r</strain>
    </source>
</reference>
<gene>
    <name evidence="4" type="primary">betC_6</name>
    <name evidence="4" type="ORF">TBK1r_14530</name>
</gene>
<dbReference type="InterPro" id="IPR011989">
    <property type="entry name" value="ARM-like"/>
</dbReference>
<evidence type="ECO:0000256" key="2">
    <source>
        <dbReference type="ARBA" id="ARBA00022801"/>
    </source>
</evidence>
<dbReference type="PANTHER" id="PTHR42693:SF53">
    <property type="entry name" value="ENDO-4-O-SULFATASE"/>
    <property type="match status" value="1"/>
</dbReference>
<proteinExistence type="inferred from homology"/>
<dbReference type="InterPro" id="IPR050738">
    <property type="entry name" value="Sulfatase"/>
</dbReference>
<evidence type="ECO:0000259" key="3">
    <source>
        <dbReference type="Pfam" id="PF00884"/>
    </source>
</evidence>
<protein>
    <submittedName>
        <fullName evidence="4">Choline-sulfatase</fullName>
        <ecNumber evidence="4">3.1.6.6</ecNumber>
    </submittedName>
</protein>
<dbReference type="EMBL" id="CP036432">
    <property type="protein sequence ID" value="QDV82522.1"/>
    <property type="molecule type" value="Genomic_DNA"/>
</dbReference>
<dbReference type="SUPFAM" id="SSF48371">
    <property type="entry name" value="ARM repeat"/>
    <property type="match status" value="1"/>
</dbReference>
<dbReference type="Proteomes" id="UP000318081">
    <property type="component" value="Chromosome"/>
</dbReference>
<sequence length="719" mass="80455">MPAAEMIVVSKRMLRGKRLKRIERCETASLTLRLPTRRRGVRVQASVWRATCGSQRGNLRDAVGFGGYHMRMALQGSAPFSSPDSRLAPDMFRHFLQACFVACCVSVSVASESRPNLLWLSCEDISPHVGCYGDPHAITPNIDRLASEGVRYTHAFTTAGVCAPCRSGIITGMYQTTLGTHHMRCTATLPDSIRPFPTYLRDAGYFCTNNSKQDYQFKTPRDTWDVSSGKAHWRDRDDEDTPFFAVFNFTGCHESGIANKSKYQSVTEVLTDDQRQDPAALQLPPYYCDTPVTREDWKRNYELITAMDHWVGKLIDQLKQDGLYENTIIMFWSDHGVGLPRAKRWLYDSGTHIPLVVRIPKAYRVDGQGTPGEVSDRLVSSIDFGPTVLNLAGLDIPSHVQGQPFLGTHLPPARQYVYGARDRMDERYDIIRMVRDKRFRYLRNFEPLKTYHQYINTCEKGATMRELRRLHDAGELTAEAEYYFSPTKPVEELYDCVADPHEVNNLAADSDYADVLKRMRAAQTEWIGETGDLGLIPEAIIAERANELGSEYAILRQADAEQYNAQLADIAVAASSGPSALKKLVDSADDRDSVIRYWAATGIGNLGVAARAAAADAMKTLLTDSSSAVRTAAARALCRMELPEQALPVLIDEMTTGAQWERLQAAIVLDEIDEQARPVIDQMSEGLEYQKGFNSDGKYRVRVMNRALNELNGTSNVVD</sequence>
<comment type="similarity">
    <text evidence="1">Belongs to the sulfatase family.</text>
</comment>
<dbReference type="InterPro" id="IPR000917">
    <property type="entry name" value="Sulfatase_N"/>
</dbReference>
<dbReference type="Pfam" id="PF00884">
    <property type="entry name" value="Sulfatase"/>
    <property type="match status" value="2"/>
</dbReference>
<name>A0ABX5XKK5_9BACT</name>
<dbReference type="Gene3D" id="3.40.720.10">
    <property type="entry name" value="Alkaline Phosphatase, subunit A"/>
    <property type="match status" value="1"/>
</dbReference>